<evidence type="ECO:0000313" key="3">
    <source>
        <dbReference type="EMBL" id="KAI1520755.1"/>
    </source>
</evidence>
<keyword evidence="5" id="KW-1185">Reference proteome</keyword>
<evidence type="ECO:0000313" key="4">
    <source>
        <dbReference type="Proteomes" id="UP000245464"/>
    </source>
</evidence>
<proteinExistence type="predicted"/>
<accession>A0A834S738</accession>
<evidence type="ECO:0000313" key="2">
    <source>
        <dbReference type="EMBL" id="KAF7576979.1"/>
    </source>
</evidence>
<reference evidence="2 4" key="1">
    <citation type="journal article" date="2018" name="BMC Genomics">
        <title>Comparative genomics of the wheat fungal pathogen Pyrenophora tritici-repentis reveals chromosomal variations and genome plasticity.</title>
        <authorList>
            <person name="Moolhuijzen P."/>
            <person name="See P.T."/>
            <person name="Hane J.K."/>
            <person name="Shi G."/>
            <person name="Liu Z."/>
            <person name="Oliver R.P."/>
            <person name="Moffat C.S."/>
        </authorList>
    </citation>
    <scope>NUCLEOTIDE SEQUENCE [LARGE SCALE GENOMIC DNA]</scope>
    <source>
        <strain evidence="2">M4</strain>
    </source>
</reference>
<dbReference type="EMBL" id="NRDI02000001">
    <property type="protein sequence ID" value="KAI1520755.1"/>
    <property type="molecule type" value="Genomic_DNA"/>
</dbReference>
<reference evidence="5" key="4">
    <citation type="journal article" date="2022" name="Microb. Genom.">
        <title>A global pangenome for the wheat fungal pathogen Pyrenophora tritici-repentis and prediction of effector protein structural homology.</title>
        <authorList>
            <person name="Moolhuijzen P.M."/>
            <person name="See P.T."/>
            <person name="Shi G."/>
            <person name="Powell H.R."/>
            <person name="Cockram J."/>
            <person name="Jorgensen L.N."/>
            <person name="Benslimane H."/>
            <person name="Strelkov S.E."/>
            <person name="Turner J."/>
            <person name="Liu Z."/>
            <person name="Moffat C.S."/>
        </authorList>
    </citation>
    <scope>NUCLEOTIDE SEQUENCE [LARGE SCALE GENOMIC DNA]</scope>
</reference>
<dbReference type="OMA" id="WHSFGRD"/>
<sequence length="453" mass="51505">MPKAVRANTRKTHRRTEAVERPGRVTRSQLKPQLTIKTPVPPNSTTRRKRKIPTLPLYTRSQKEISADSNRLLPLFRLPREIIQDIATNHLPLDSAVSLTLTCKEALAIIGSWSWPQFNKLQRLSFFRKDFIQAQARDCASGEGAALTYCPMCNTLHPPLQIPRNHIRTALTTYCFGQDDCVSYFPKMNNERGYSLVFNHVADALRQSSEYAKKGCHGPQIDLLAGDYTVDYPILGLSWQVTSKGRRVDGNLIVQHIHTLQTVRDYNDMRGKKDLYAVYILALPIRLCPHQSTVTTGPHAPSCYIKSKEKNSPQFTHAITTAFPTTRRETLGGTHIPQQTMNNAFSKPTPRELEAMNAADAGNKNILWCCRSCPTKYRVEFGGGKLKILAWHSFGRDQLHASKYWKWFVRREGKLLGMDKRNDEWWSPARTVPNFEIGEGEWEDDSLGTGKEL</sequence>
<feature type="region of interest" description="Disordered" evidence="1">
    <location>
        <begin position="1"/>
        <end position="26"/>
    </location>
</feature>
<dbReference type="Proteomes" id="UP000249757">
    <property type="component" value="Unassembled WGS sequence"/>
</dbReference>
<gene>
    <name evidence="3" type="ORF">Ptr86124_001123</name>
    <name evidence="2" type="ORF">PtrM4_012190</name>
</gene>
<reference evidence="3" key="3">
    <citation type="journal article" date="2022" name="bioRxiv">
        <title>A global pangenome for the wheat fungal pathogen Pyrenophora tritici-repentis and prediction of effector protein structural homology.</title>
        <authorList>
            <person name="Moolhuijzen P."/>
            <person name="See P.T."/>
            <person name="Shi G."/>
            <person name="Powell H.R."/>
            <person name="Cockram J."/>
            <person name="Jorgensen L.N."/>
            <person name="Benslimane H."/>
            <person name="Strelkov S.E."/>
            <person name="Turner J."/>
            <person name="Liu Z."/>
            <person name="Moffat C.S."/>
        </authorList>
    </citation>
    <scope>NUCLEOTIDE SEQUENCE</scope>
    <source>
        <strain evidence="3">86-124</strain>
    </source>
</reference>
<protein>
    <submittedName>
        <fullName evidence="2">Med13-C domain containing protein</fullName>
    </submittedName>
</protein>
<evidence type="ECO:0000313" key="5">
    <source>
        <dbReference type="Proteomes" id="UP000249757"/>
    </source>
</evidence>
<dbReference type="EMBL" id="NQIK02000001">
    <property type="protein sequence ID" value="KAF7576979.1"/>
    <property type="molecule type" value="Genomic_DNA"/>
</dbReference>
<name>A0A834S738_9PLEO</name>
<dbReference type="AlphaFoldDB" id="A0A834S738"/>
<dbReference type="Proteomes" id="UP000245464">
    <property type="component" value="Chromosome 1"/>
</dbReference>
<organism evidence="2 4">
    <name type="scientific">Pyrenophora tritici-repentis</name>
    <dbReference type="NCBI Taxonomy" id="45151"/>
    <lineage>
        <taxon>Eukaryota</taxon>
        <taxon>Fungi</taxon>
        <taxon>Dikarya</taxon>
        <taxon>Ascomycota</taxon>
        <taxon>Pezizomycotina</taxon>
        <taxon>Dothideomycetes</taxon>
        <taxon>Pleosporomycetidae</taxon>
        <taxon>Pleosporales</taxon>
        <taxon>Pleosporineae</taxon>
        <taxon>Pleosporaceae</taxon>
        <taxon>Pyrenophora</taxon>
    </lineage>
</organism>
<reference evidence="3" key="2">
    <citation type="submission" date="2021-05" db="EMBL/GenBank/DDBJ databases">
        <authorList>
            <person name="Moolhuijzen P.M."/>
            <person name="Moffat C.S."/>
        </authorList>
    </citation>
    <scope>NUCLEOTIDE SEQUENCE</scope>
    <source>
        <strain evidence="3">86-124</strain>
    </source>
</reference>
<evidence type="ECO:0000256" key="1">
    <source>
        <dbReference type="SAM" id="MobiDB-lite"/>
    </source>
</evidence>
<comment type="caution">
    <text evidence="2">The sequence shown here is derived from an EMBL/GenBank/DDBJ whole genome shotgun (WGS) entry which is preliminary data.</text>
</comment>